<keyword evidence="3" id="KW-0106">Calcium</keyword>
<comment type="caution">
    <text evidence="6">The sequence shown here is derived from an EMBL/GenBank/DDBJ whole genome shotgun (WGS) entry which is preliminary data.</text>
</comment>
<evidence type="ECO:0000256" key="1">
    <source>
        <dbReference type="ARBA" id="ARBA00004613"/>
    </source>
</evidence>
<evidence type="ECO:0000256" key="4">
    <source>
        <dbReference type="SAM" id="MobiDB-lite"/>
    </source>
</evidence>
<dbReference type="GO" id="GO:0005576">
    <property type="term" value="C:extracellular region"/>
    <property type="evidence" value="ECO:0007669"/>
    <property type="project" value="UniProtKB-SubCell"/>
</dbReference>
<dbReference type="EMBL" id="JACHHQ010000005">
    <property type="protein sequence ID" value="MBB5200619.1"/>
    <property type="molecule type" value="Genomic_DNA"/>
</dbReference>
<accession>A0A840RW20</accession>
<dbReference type="InterPro" id="IPR050557">
    <property type="entry name" value="RTX_toxin/Mannuronan_C5-epim"/>
</dbReference>
<feature type="domain" description="Haemolysin-type calcium binding-related" evidence="5">
    <location>
        <begin position="517"/>
        <end position="555"/>
    </location>
</feature>
<keyword evidence="2" id="KW-0964">Secreted</keyword>
<dbReference type="PRINTS" id="PR00313">
    <property type="entry name" value="CABNDNGRPT"/>
</dbReference>
<dbReference type="PANTHER" id="PTHR38340:SF1">
    <property type="entry name" value="S-LAYER PROTEIN"/>
    <property type="match status" value="1"/>
</dbReference>
<keyword evidence="7" id="KW-1185">Reference proteome</keyword>
<evidence type="ECO:0000256" key="2">
    <source>
        <dbReference type="ARBA" id="ARBA00022525"/>
    </source>
</evidence>
<evidence type="ECO:0000313" key="6">
    <source>
        <dbReference type="EMBL" id="MBB5200619.1"/>
    </source>
</evidence>
<dbReference type="AlphaFoldDB" id="A0A840RW20"/>
<feature type="region of interest" description="Disordered" evidence="4">
    <location>
        <begin position="713"/>
        <end position="748"/>
    </location>
</feature>
<reference evidence="6 7" key="1">
    <citation type="submission" date="2020-08" db="EMBL/GenBank/DDBJ databases">
        <title>Genomic Encyclopedia of Type Strains, Phase IV (KMG-IV): sequencing the most valuable type-strain genomes for metagenomic binning, comparative biology and taxonomic classification.</title>
        <authorList>
            <person name="Goeker M."/>
        </authorList>
    </citation>
    <scope>NUCLEOTIDE SEQUENCE [LARGE SCALE GENOMIC DNA]</scope>
    <source>
        <strain evidence="6 7">DSM 23240</strain>
    </source>
</reference>
<gene>
    <name evidence="6" type="ORF">HNR39_002461</name>
</gene>
<name>A0A840RW20_9BURK</name>
<dbReference type="PANTHER" id="PTHR38340">
    <property type="entry name" value="S-LAYER PROTEIN"/>
    <property type="match status" value="1"/>
</dbReference>
<dbReference type="SUPFAM" id="SSF51120">
    <property type="entry name" value="beta-Roll"/>
    <property type="match status" value="3"/>
</dbReference>
<dbReference type="Gene3D" id="2.150.10.10">
    <property type="entry name" value="Serralysin-like metalloprotease, C-terminal"/>
    <property type="match status" value="4"/>
</dbReference>
<protein>
    <submittedName>
        <fullName evidence="6">Ca2+-binding RTX toxin-like protein</fullName>
    </submittedName>
</protein>
<feature type="domain" description="Haemolysin-type calcium binding-related" evidence="5">
    <location>
        <begin position="10"/>
        <end position="47"/>
    </location>
</feature>
<sequence>MKGLRRIDDDLIVDYGDGDSITISHYFNSQTFQINQFRFADGKTLTGTELLVAYPIVLLNAGRKTFTDASETIHAGTGNDAIYGKGGDDVIDGDAGDDVLYGDTGDDMLSGGMGNDKLDGGDGNDILTGGKGNDTLDGGAGDNIYQFSTGDGQDTVSYSRIVEVVFTDVRADAVKGLRRVNDDLIVDYGNGDSITFSYYFPRETCQIQFRFADGKTLTATELLAAYPIVLGNPGHKNFTDVSETIHAGIGTDIINGGGGDDVIDGDAGDDFLDGGRGNDVLTGGIGDDYLDGSRGNDTYQFSTGDGQDTICNEDYGTDDDGGGRTDVIVFTDVNADALNGLRCVDDDLIVDYGNGDSITISHYFSSAVYQINEFRFADGKTLTGVQLLATYPIQLTDDDDDLRFTAASETIHAGAGNDRIFAGAGNDVIDGDAGDDQLSGGAGNDKLTGGAGDDLLYGDVGNDYLEGGTGNDTYLLRTGSGHDTIFNNDSSAQRCDGLMFYDVASTGLTAVKWLGDDLVLEYGTADSVTVKNYFFSKDYQLDAFEFADGVTLTSEQLLAAYPIQLAESADLQQVTRSAVAGVGDITATGDNEVTAQQGAADKLVTAAQGAEAVGAANVAPAANPAFHYDGLRTHDGTPVYMDENNMYYPRGNQPKTEGNLIAETYFPKRKAPEKPDYDNWFTCSKNVRPLVAQRAAEAAAHAIQVAQRANGAQGMGAAMADHTHDPDQQKTAATTSDQLEKNPVTPSSKGLILSPWLMAKYVMDYHLKHSDAAALGGEIAEMHAAQSSGASLTPASGMLAAPHFDLHGKKTRH</sequence>
<dbReference type="PROSITE" id="PS00330">
    <property type="entry name" value="HEMOLYSIN_CALCIUM"/>
    <property type="match status" value="6"/>
</dbReference>
<comment type="subcellular location">
    <subcellularLocation>
        <location evidence="1">Secreted</location>
    </subcellularLocation>
</comment>
<evidence type="ECO:0000313" key="7">
    <source>
        <dbReference type="Proteomes" id="UP000571084"/>
    </source>
</evidence>
<dbReference type="GO" id="GO:0005509">
    <property type="term" value="F:calcium ion binding"/>
    <property type="evidence" value="ECO:0007669"/>
    <property type="project" value="InterPro"/>
</dbReference>
<evidence type="ECO:0000259" key="5">
    <source>
        <dbReference type="Pfam" id="PF06594"/>
    </source>
</evidence>
<proteinExistence type="predicted"/>
<dbReference type="Proteomes" id="UP000571084">
    <property type="component" value="Unassembled WGS sequence"/>
</dbReference>
<dbReference type="InterPro" id="IPR011049">
    <property type="entry name" value="Serralysin-like_metalloprot_C"/>
</dbReference>
<dbReference type="RefSeq" id="WP_168055894.1">
    <property type="nucleotide sequence ID" value="NZ_JAAOZT010000007.1"/>
</dbReference>
<dbReference type="Pfam" id="PF00353">
    <property type="entry name" value="HemolysinCabind"/>
    <property type="match status" value="5"/>
</dbReference>
<evidence type="ECO:0000256" key="3">
    <source>
        <dbReference type="ARBA" id="ARBA00022837"/>
    </source>
</evidence>
<dbReference type="InterPro" id="IPR018511">
    <property type="entry name" value="Hemolysin-typ_Ca-bd_CS"/>
</dbReference>
<dbReference type="InterPro" id="IPR001343">
    <property type="entry name" value="Hemolysn_Ca-bd"/>
</dbReference>
<dbReference type="Pfam" id="PF06594">
    <property type="entry name" value="HCBP_related"/>
    <property type="match status" value="3"/>
</dbReference>
<dbReference type="InterPro" id="IPR010566">
    <property type="entry name" value="Haemolys_ca-bd"/>
</dbReference>
<organism evidence="6 7">
    <name type="scientific">Glaciimonas immobilis</name>
    <dbReference type="NCBI Taxonomy" id="728004"/>
    <lineage>
        <taxon>Bacteria</taxon>
        <taxon>Pseudomonadati</taxon>
        <taxon>Pseudomonadota</taxon>
        <taxon>Betaproteobacteria</taxon>
        <taxon>Burkholderiales</taxon>
        <taxon>Oxalobacteraceae</taxon>
        <taxon>Glaciimonas</taxon>
    </lineage>
</organism>
<feature type="domain" description="Haemolysin-type calcium binding-related" evidence="5">
    <location>
        <begin position="347"/>
        <end position="383"/>
    </location>
</feature>